<dbReference type="AlphaFoldDB" id="A0A9P4YPX4"/>
<name>A0A9P4YPX4_9HYPO</name>
<evidence type="ECO:0000313" key="1">
    <source>
        <dbReference type="EMBL" id="KAF4119563.1"/>
    </source>
</evidence>
<evidence type="ECO:0000313" key="2">
    <source>
        <dbReference type="Proteomes" id="UP000749293"/>
    </source>
</evidence>
<organism evidence="1 2">
    <name type="scientific">Geosmithia morbida</name>
    <dbReference type="NCBI Taxonomy" id="1094350"/>
    <lineage>
        <taxon>Eukaryota</taxon>
        <taxon>Fungi</taxon>
        <taxon>Dikarya</taxon>
        <taxon>Ascomycota</taxon>
        <taxon>Pezizomycotina</taxon>
        <taxon>Sordariomycetes</taxon>
        <taxon>Hypocreomycetidae</taxon>
        <taxon>Hypocreales</taxon>
        <taxon>Bionectriaceae</taxon>
        <taxon>Geosmithia</taxon>
    </lineage>
</organism>
<keyword evidence="2" id="KW-1185">Reference proteome</keyword>
<dbReference type="Proteomes" id="UP000749293">
    <property type="component" value="Unassembled WGS sequence"/>
</dbReference>
<dbReference type="EMBL" id="JAANYQ010000023">
    <property type="protein sequence ID" value="KAF4119563.1"/>
    <property type="molecule type" value="Genomic_DNA"/>
</dbReference>
<protein>
    <submittedName>
        <fullName evidence="1">FBOX protein</fullName>
    </submittedName>
</protein>
<dbReference type="RefSeq" id="XP_035318215.1">
    <property type="nucleotide sequence ID" value="XM_035466667.1"/>
</dbReference>
<dbReference type="GeneID" id="55970921"/>
<sequence>MLVAATDSIVVIASPVPSLSAGAGRVRILRIYHMEHREWKRITLPAGLSKCYANSEMLIATCHGGQAIIWEWNGVATELAMEHEPPTHHPHSAYLLFGGIPGAVFHPSEPGLIFLVWVYGYELAFVPDEHGAKSWSPEDVSPACTFVISRYEKDQEGHWTPTARFEHSSKIPYVQERHVGTPKSVSDVEISLDCQKVDSNGSFSLCFIRSRSHYDWPAPHRSLHAVVIQCFNVFTMGFFDASYWKPPGEVEGIESAVSNNESGTWCDSRPQATRLWNMQIFEVHKTFSVSDASFDFIFEDDDDIPRQRVSCFKPGTDSDEGCQEGDARHFDCEDPKTTSGNISVFVHDHLMVFSTDSGYHIAMPTDPNGDDHLWLSPTRLSTRFKDDAPRQSPVSPPKKMDICHCFARPHLADLERFRPGIPE</sequence>
<dbReference type="OrthoDB" id="1918685at2759"/>
<comment type="caution">
    <text evidence="1">The sequence shown here is derived from an EMBL/GenBank/DDBJ whole genome shotgun (WGS) entry which is preliminary data.</text>
</comment>
<proteinExistence type="predicted"/>
<accession>A0A9P4YPX4</accession>
<reference evidence="1" key="1">
    <citation type="submission" date="2020-03" db="EMBL/GenBank/DDBJ databases">
        <title>Site-based positive gene gene selection in Geosmithia morbida across the United States reveals a broad range of putative effectors and factors for local host and environmental adapation.</title>
        <authorList>
            <person name="Onufrak A."/>
            <person name="Murdoch R.W."/>
            <person name="Gazis R."/>
            <person name="Huff M."/>
            <person name="Staton M."/>
            <person name="Klingeman W."/>
            <person name="Hadziabdic D."/>
        </authorList>
    </citation>
    <scope>NUCLEOTIDE SEQUENCE</scope>
    <source>
        <strain evidence="1">1262</strain>
    </source>
</reference>
<gene>
    <name evidence="1" type="ORF">GMORB2_4693</name>
</gene>